<reference evidence="3 4" key="1">
    <citation type="journal article" date="2014" name="Genome Biol. Evol.">
        <title>Comparative Genomics of the Campylobacter lari Group.</title>
        <authorList>
            <person name="Miller W.G."/>
            <person name="Yee E."/>
            <person name="Chapman M.H."/>
            <person name="Smith T.P."/>
            <person name="Bono J.L."/>
            <person name="Huynh S."/>
            <person name="Parker C.T."/>
            <person name="Vandamme P."/>
            <person name="Luong K."/>
            <person name="Korlach J."/>
        </authorList>
    </citation>
    <scope>NUCLEOTIDE SEQUENCE [LARGE SCALE GENOMIC DNA]</scope>
    <source>
        <strain evidence="3 4">NCTC 12927</strain>
    </source>
</reference>
<feature type="domain" description="Mrr-like" evidence="2">
    <location>
        <begin position="43"/>
        <end position="84"/>
    </location>
</feature>
<dbReference type="KEGG" id="cis:CINS_1407"/>
<keyword evidence="3" id="KW-0067">ATP-binding</keyword>
<feature type="transmembrane region" description="Helical" evidence="1">
    <location>
        <begin position="104"/>
        <end position="127"/>
    </location>
</feature>
<dbReference type="GO" id="GO:0004386">
    <property type="term" value="F:helicase activity"/>
    <property type="evidence" value="ECO:0007669"/>
    <property type="project" value="UniProtKB-KW"/>
</dbReference>
<protein>
    <submittedName>
        <fullName evidence="3">Putative helicase</fullName>
    </submittedName>
</protein>
<proteinExistence type="predicted"/>
<keyword evidence="3" id="KW-0347">Helicase</keyword>
<organism evidence="3 4">
    <name type="scientific">Campylobacter insulaenigrae NCTC 12927</name>
    <dbReference type="NCBI Taxonomy" id="1031564"/>
    <lineage>
        <taxon>Bacteria</taxon>
        <taxon>Pseudomonadati</taxon>
        <taxon>Campylobacterota</taxon>
        <taxon>Epsilonproteobacteria</taxon>
        <taxon>Campylobacterales</taxon>
        <taxon>Campylobacteraceae</taxon>
        <taxon>Campylobacter</taxon>
    </lineage>
</organism>
<evidence type="ECO:0000256" key="1">
    <source>
        <dbReference type="SAM" id="Phobius"/>
    </source>
</evidence>
<dbReference type="SUPFAM" id="SSF52980">
    <property type="entry name" value="Restriction endonuclease-like"/>
    <property type="match status" value="1"/>
</dbReference>
<name>A0A0A8H2Z1_9BACT</name>
<dbReference type="InterPro" id="IPR011335">
    <property type="entry name" value="Restrct_endonuc-II-like"/>
</dbReference>
<keyword evidence="1" id="KW-0472">Membrane</keyword>
<dbReference type="Pfam" id="PF13156">
    <property type="entry name" value="Mrr_cat_2"/>
    <property type="match status" value="1"/>
</dbReference>
<evidence type="ECO:0000313" key="3">
    <source>
        <dbReference type="EMBL" id="AJC88357.1"/>
    </source>
</evidence>
<dbReference type="AlphaFoldDB" id="A0A0A8H2Z1"/>
<accession>A0A0A8H2Z1</accession>
<keyword evidence="1" id="KW-0812">Transmembrane</keyword>
<dbReference type="InterPro" id="IPR039442">
    <property type="entry name" value="Mrr-like_dom"/>
</dbReference>
<dbReference type="RefSeq" id="WP_232012943.1">
    <property type="nucleotide sequence ID" value="NZ_CP007770.1"/>
</dbReference>
<keyword evidence="1" id="KW-1133">Transmembrane helix</keyword>
<dbReference type="Proteomes" id="UP000031163">
    <property type="component" value="Chromosome"/>
</dbReference>
<keyword evidence="3" id="KW-0547">Nucleotide-binding</keyword>
<gene>
    <name evidence="3" type="ORF">CINS_1407</name>
</gene>
<evidence type="ECO:0000313" key="4">
    <source>
        <dbReference type="Proteomes" id="UP000031163"/>
    </source>
</evidence>
<dbReference type="HOGENOM" id="CLU_1193025_0_0_7"/>
<keyword evidence="3" id="KW-0378">Hydrolase</keyword>
<sequence>MSVSETTFEIILEKLKQANLNNRAKGYMFEKLSKHLLKEKDTANIYKNIYLWDEWDKKDGQDCGIDLVIQTNNDDYIAVQCKFLVSFNFFMIELKIVKKEKKQIIKFALLAGLAGIFVACGGSGSYVELKNDGYDQKLFDLANAEIKKKYPDYDLYHYTSIKAEKDIKNPDEKIKIMKFNIEKDKKSFEYNNYIFIKNKNTGDFKVLSTTCQSNFKKEIYCNSVDAPKYYLQ</sequence>
<dbReference type="EMBL" id="CP007770">
    <property type="protein sequence ID" value="AJC88357.1"/>
    <property type="molecule type" value="Genomic_DNA"/>
</dbReference>
<dbReference type="GeneID" id="74432345"/>
<evidence type="ECO:0000259" key="2">
    <source>
        <dbReference type="Pfam" id="PF13156"/>
    </source>
</evidence>